<evidence type="ECO:0000256" key="1">
    <source>
        <dbReference type="SAM" id="SignalP"/>
    </source>
</evidence>
<feature type="signal peptide" evidence="1">
    <location>
        <begin position="1"/>
        <end position="20"/>
    </location>
</feature>
<dbReference type="Pfam" id="PF07589">
    <property type="entry name" value="PEP-CTERM"/>
    <property type="match status" value="1"/>
</dbReference>
<dbReference type="Proteomes" id="UP000604083">
    <property type="component" value="Unassembled WGS sequence"/>
</dbReference>
<feature type="chain" id="PRO_5036974709" evidence="1">
    <location>
        <begin position="21"/>
        <end position="235"/>
    </location>
</feature>
<dbReference type="NCBIfam" id="TIGR02595">
    <property type="entry name" value="PEP_CTERM"/>
    <property type="match status" value="1"/>
</dbReference>
<gene>
    <name evidence="3" type="ORF">JIN78_01770</name>
</gene>
<accession>A0A934VJN1</accession>
<protein>
    <submittedName>
        <fullName evidence="3">PEP-CTERM sorting domain-containing protein</fullName>
    </submittedName>
</protein>
<keyword evidence="4" id="KW-1185">Reference proteome</keyword>
<name>A0A934VJN1_9BACT</name>
<dbReference type="RefSeq" id="WP_200390210.1">
    <property type="nucleotide sequence ID" value="NZ_JAENIO010000003.1"/>
</dbReference>
<reference evidence="3" key="1">
    <citation type="submission" date="2021-01" db="EMBL/GenBank/DDBJ databases">
        <title>Modified the classification status of verrucomicrobia.</title>
        <authorList>
            <person name="Feng X."/>
        </authorList>
    </citation>
    <scope>NUCLEOTIDE SEQUENCE</scope>
    <source>
        <strain evidence="3">KCTC 12986</strain>
    </source>
</reference>
<comment type="caution">
    <text evidence="3">The sequence shown here is derived from an EMBL/GenBank/DDBJ whole genome shotgun (WGS) entry which is preliminary data.</text>
</comment>
<keyword evidence="1" id="KW-0732">Signal</keyword>
<proteinExistence type="predicted"/>
<evidence type="ECO:0000313" key="4">
    <source>
        <dbReference type="Proteomes" id="UP000604083"/>
    </source>
</evidence>
<dbReference type="EMBL" id="JAENIO010000003">
    <property type="protein sequence ID" value="MBK1832774.1"/>
    <property type="molecule type" value="Genomic_DNA"/>
</dbReference>
<feature type="domain" description="Ice-binding protein C-terminal" evidence="2">
    <location>
        <begin position="213"/>
        <end position="235"/>
    </location>
</feature>
<evidence type="ECO:0000259" key="2">
    <source>
        <dbReference type="Pfam" id="PF07589"/>
    </source>
</evidence>
<organism evidence="3 4">
    <name type="scientific">Roseibacillus ishigakijimensis</name>
    <dbReference type="NCBI Taxonomy" id="454146"/>
    <lineage>
        <taxon>Bacteria</taxon>
        <taxon>Pseudomonadati</taxon>
        <taxon>Verrucomicrobiota</taxon>
        <taxon>Verrucomicrobiia</taxon>
        <taxon>Verrucomicrobiales</taxon>
        <taxon>Verrucomicrobiaceae</taxon>
        <taxon>Roseibacillus</taxon>
    </lineage>
</organism>
<sequence length="235" mass="24844">MNTHFTFKLAALFAGTLACAQGASYTVENLDLRAGITQGTASQGSFVFTSGYDYASNQNSAPYNVELTWTGLSETDVNLVFNLATNAANGINQNGQGLRPRDASGNTWQVGNTLTLTFVSATPEDSSYTVTFDGFTGAGLGQSSSTDVEGLVTEGTVNSQVITLSTDGTGSYDYNNSNADFAATNSIVWELTRLDAGTNAWTRNMDFGITVNPIPEPSSLLLVASGGLSLLRRRR</sequence>
<dbReference type="InterPro" id="IPR013424">
    <property type="entry name" value="Ice-binding_C"/>
</dbReference>
<evidence type="ECO:0000313" key="3">
    <source>
        <dbReference type="EMBL" id="MBK1832774.1"/>
    </source>
</evidence>
<dbReference type="AlphaFoldDB" id="A0A934VJN1"/>